<sequence length="472" mass="51969">MRIRREEITSFMLSLGLMHNQVSQVHERAQVRWNYTEELLSAVFPDNVLLPSNPEYPDSISKYFGSRARLNASAVFVPVSPEQVAIGVRIMEAFDRQFAVRGNGHTSHPGMAGIEDGVLFSLEKMDNIVLAPSRKVVSLGAGNYWGRVYETLESEGVAVTGGQLAPVGVSGLLTGNGLSNFLSSRGFSSADVVNFEIVLSGGNIVNANATHNEDLWWALKGGANNFGIVTRFDMNTFPLPDGIWSGTLSYDPSQASAVGETFYNIQAGALVEHPQIDPLWDAGPVSVNASRKTLTDSATQDVTPEFLASYTKRLVVNRANLQVKANREVYRELAGLLSEHYQSSSISGHILAVTWNSVTPHAIRESNRKGGNPGGWQEISQNSINFRSIWDNATDDATAIEMDKDFMSKLEDVARKWDSLLPNQWMNNAAEDVDVIGSYGKENLKKLRLVSKTYDRRQTFQKLCSGGYKLNL</sequence>
<feature type="domain" description="FAD-binding PCMH-type" evidence="5">
    <location>
        <begin position="68"/>
        <end position="239"/>
    </location>
</feature>
<reference evidence="6 7" key="1">
    <citation type="journal article" date="2018" name="Front. Microbiol.">
        <title>Genome-Wide Analysis of Corynespora cassiicola Leaf Fall Disease Putative Effectors.</title>
        <authorList>
            <person name="Lopez D."/>
            <person name="Ribeiro S."/>
            <person name="Label P."/>
            <person name="Fumanal B."/>
            <person name="Venisse J.S."/>
            <person name="Kohler A."/>
            <person name="de Oliveira R.R."/>
            <person name="Labutti K."/>
            <person name="Lipzen A."/>
            <person name="Lail K."/>
            <person name="Bauer D."/>
            <person name="Ohm R.A."/>
            <person name="Barry K.W."/>
            <person name="Spatafora J."/>
            <person name="Grigoriev I.V."/>
            <person name="Martin F.M."/>
            <person name="Pujade-Renaud V."/>
        </authorList>
    </citation>
    <scope>NUCLEOTIDE SEQUENCE [LARGE SCALE GENOMIC DNA]</scope>
    <source>
        <strain evidence="6 7">Philippines</strain>
    </source>
</reference>
<dbReference type="InterPro" id="IPR016166">
    <property type="entry name" value="FAD-bd_PCMH"/>
</dbReference>
<name>A0A2T2NCY9_CORCC</name>
<evidence type="ECO:0000256" key="2">
    <source>
        <dbReference type="ARBA" id="ARBA00022630"/>
    </source>
</evidence>
<dbReference type="PANTHER" id="PTHR42973">
    <property type="entry name" value="BINDING OXIDOREDUCTASE, PUTATIVE (AFU_ORTHOLOGUE AFUA_1G17690)-RELATED"/>
    <property type="match status" value="1"/>
</dbReference>
<evidence type="ECO:0000259" key="5">
    <source>
        <dbReference type="PROSITE" id="PS51387"/>
    </source>
</evidence>
<evidence type="ECO:0000256" key="3">
    <source>
        <dbReference type="ARBA" id="ARBA00022827"/>
    </source>
</evidence>
<dbReference type="AlphaFoldDB" id="A0A2T2NCY9"/>
<dbReference type="OrthoDB" id="2151789at2759"/>
<organism evidence="6 7">
    <name type="scientific">Corynespora cassiicola Philippines</name>
    <dbReference type="NCBI Taxonomy" id="1448308"/>
    <lineage>
        <taxon>Eukaryota</taxon>
        <taxon>Fungi</taxon>
        <taxon>Dikarya</taxon>
        <taxon>Ascomycota</taxon>
        <taxon>Pezizomycotina</taxon>
        <taxon>Dothideomycetes</taxon>
        <taxon>Pleosporomycetidae</taxon>
        <taxon>Pleosporales</taxon>
        <taxon>Corynesporascaceae</taxon>
        <taxon>Corynespora</taxon>
    </lineage>
</organism>
<proteinExistence type="inferred from homology"/>
<dbReference type="InterPro" id="IPR016169">
    <property type="entry name" value="FAD-bd_PCMH_sub2"/>
</dbReference>
<evidence type="ECO:0000256" key="1">
    <source>
        <dbReference type="ARBA" id="ARBA00005466"/>
    </source>
</evidence>
<dbReference type="Pfam" id="PF01565">
    <property type="entry name" value="FAD_binding_4"/>
    <property type="match status" value="1"/>
</dbReference>
<dbReference type="PROSITE" id="PS51387">
    <property type="entry name" value="FAD_PCMH"/>
    <property type="match status" value="1"/>
</dbReference>
<dbReference type="STRING" id="1448308.A0A2T2NCY9"/>
<evidence type="ECO:0000313" key="6">
    <source>
        <dbReference type="EMBL" id="PSN63311.1"/>
    </source>
</evidence>
<evidence type="ECO:0000313" key="7">
    <source>
        <dbReference type="Proteomes" id="UP000240883"/>
    </source>
</evidence>
<dbReference type="PANTHER" id="PTHR42973:SF13">
    <property type="entry name" value="FAD-BINDING PCMH-TYPE DOMAIN-CONTAINING PROTEIN"/>
    <property type="match status" value="1"/>
</dbReference>
<gene>
    <name evidence="6" type="ORF">BS50DRAFT_648820</name>
</gene>
<dbReference type="Gene3D" id="3.30.465.10">
    <property type="match status" value="1"/>
</dbReference>
<keyword evidence="7" id="KW-1185">Reference proteome</keyword>
<keyword evidence="3" id="KW-0274">FAD</keyword>
<evidence type="ECO:0000256" key="4">
    <source>
        <dbReference type="ARBA" id="ARBA00023002"/>
    </source>
</evidence>
<dbReference type="InterPro" id="IPR050416">
    <property type="entry name" value="FAD-linked_Oxidoreductase"/>
</dbReference>
<dbReference type="GO" id="GO:0071949">
    <property type="term" value="F:FAD binding"/>
    <property type="evidence" value="ECO:0007669"/>
    <property type="project" value="InterPro"/>
</dbReference>
<protein>
    <submittedName>
        <fullName evidence="6">Mitomycin radical oxidase</fullName>
    </submittedName>
</protein>
<keyword evidence="4" id="KW-0560">Oxidoreductase</keyword>
<dbReference type="EMBL" id="KZ678140">
    <property type="protein sequence ID" value="PSN63311.1"/>
    <property type="molecule type" value="Genomic_DNA"/>
</dbReference>
<dbReference type="SUPFAM" id="SSF56176">
    <property type="entry name" value="FAD-binding/transporter-associated domain-like"/>
    <property type="match status" value="1"/>
</dbReference>
<comment type="similarity">
    <text evidence="1">Belongs to the oxygen-dependent FAD-linked oxidoreductase family.</text>
</comment>
<dbReference type="GO" id="GO:0016491">
    <property type="term" value="F:oxidoreductase activity"/>
    <property type="evidence" value="ECO:0007669"/>
    <property type="project" value="UniProtKB-KW"/>
</dbReference>
<dbReference type="Proteomes" id="UP000240883">
    <property type="component" value="Unassembled WGS sequence"/>
</dbReference>
<accession>A0A2T2NCY9</accession>
<dbReference type="InterPro" id="IPR006094">
    <property type="entry name" value="Oxid_FAD_bind_N"/>
</dbReference>
<keyword evidence="2" id="KW-0285">Flavoprotein</keyword>
<dbReference type="InterPro" id="IPR036318">
    <property type="entry name" value="FAD-bd_PCMH-like_sf"/>
</dbReference>